<evidence type="ECO:0000313" key="4">
    <source>
        <dbReference type="EMBL" id="PTA67878.1"/>
    </source>
</evidence>
<dbReference type="Gene3D" id="3.40.630.30">
    <property type="match status" value="1"/>
</dbReference>
<dbReference type="Pfam" id="PF00583">
    <property type="entry name" value="Acetyltransf_1"/>
    <property type="match status" value="1"/>
</dbReference>
<dbReference type="GO" id="GO:0016747">
    <property type="term" value="F:acyltransferase activity, transferring groups other than amino-acyl groups"/>
    <property type="evidence" value="ECO:0007669"/>
    <property type="project" value="InterPro"/>
</dbReference>
<dbReference type="OrthoDB" id="9792929at2"/>
<feature type="domain" description="N-acetyltransferase" evidence="3">
    <location>
        <begin position="3"/>
        <end position="150"/>
    </location>
</feature>
<dbReference type="PANTHER" id="PTHR43877">
    <property type="entry name" value="AMINOALKYLPHOSPHONATE N-ACETYLTRANSFERASE-RELATED-RELATED"/>
    <property type="match status" value="1"/>
</dbReference>
<accession>A0A2T3W7J8</accession>
<name>A0A2T3W7J8_9DEIO</name>
<dbReference type="InterPro" id="IPR000182">
    <property type="entry name" value="GNAT_dom"/>
</dbReference>
<proteinExistence type="predicted"/>
<evidence type="ECO:0000256" key="2">
    <source>
        <dbReference type="ARBA" id="ARBA00023315"/>
    </source>
</evidence>
<dbReference type="PROSITE" id="PS51186">
    <property type="entry name" value="GNAT"/>
    <property type="match status" value="1"/>
</dbReference>
<dbReference type="SUPFAM" id="SSF55729">
    <property type="entry name" value="Acyl-CoA N-acyltransferases (Nat)"/>
    <property type="match status" value="1"/>
</dbReference>
<keyword evidence="2" id="KW-0012">Acyltransferase</keyword>
<organism evidence="4 5">
    <name type="scientific">Deinococcus arcticus</name>
    <dbReference type="NCBI Taxonomy" id="2136176"/>
    <lineage>
        <taxon>Bacteria</taxon>
        <taxon>Thermotogati</taxon>
        <taxon>Deinococcota</taxon>
        <taxon>Deinococci</taxon>
        <taxon>Deinococcales</taxon>
        <taxon>Deinococcaceae</taxon>
        <taxon>Deinococcus</taxon>
    </lineage>
</organism>
<reference evidence="4 5" key="1">
    <citation type="submission" date="2018-03" db="EMBL/GenBank/DDBJ databases">
        <title>Draft genome of Deinococcus sp. OD32.</title>
        <authorList>
            <person name="Wang X.-P."/>
            <person name="Du Z.-J."/>
        </authorList>
    </citation>
    <scope>NUCLEOTIDE SEQUENCE [LARGE SCALE GENOMIC DNA]</scope>
    <source>
        <strain evidence="4 5">OD32</strain>
    </source>
</reference>
<dbReference type="AlphaFoldDB" id="A0A2T3W7J8"/>
<keyword evidence="1 4" id="KW-0808">Transferase</keyword>
<protein>
    <submittedName>
        <fullName evidence="4">N-acetyltransferase</fullName>
    </submittedName>
</protein>
<keyword evidence="5" id="KW-1185">Reference proteome</keyword>
<comment type="caution">
    <text evidence="4">The sequence shown here is derived from an EMBL/GenBank/DDBJ whole genome shotgun (WGS) entry which is preliminary data.</text>
</comment>
<evidence type="ECO:0000256" key="1">
    <source>
        <dbReference type="ARBA" id="ARBA00022679"/>
    </source>
</evidence>
<gene>
    <name evidence="4" type="ORF">C8263_10765</name>
</gene>
<evidence type="ECO:0000259" key="3">
    <source>
        <dbReference type="PROSITE" id="PS51186"/>
    </source>
</evidence>
<dbReference type="PANTHER" id="PTHR43877:SF2">
    <property type="entry name" value="AMINOALKYLPHOSPHONATE N-ACETYLTRANSFERASE-RELATED"/>
    <property type="match status" value="1"/>
</dbReference>
<dbReference type="InterPro" id="IPR050832">
    <property type="entry name" value="Bact_Acetyltransf"/>
</dbReference>
<dbReference type="Proteomes" id="UP000240317">
    <property type="component" value="Unassembled WGS sequence"/>
</dbReference>
<dbReference type="CDD" id="cd04301">
    <property type="entry name" value="NAT_SF"/>
    <property type="match status" value="1"/>
</dbReference>
<dbReference type="InterPro" id="IPR016181">
    <property type="entry name" value="Acyl_CoA_acyltransferase"/>
</dbReference>
<evidence type="ECO:0000313" key="5">
    <source>
        <dbReference type="Proteomes" id="UP000240317"/>
    </source>
</evidence>
<dbReference type="RefSeq" id="WP_107138125.1">
    <property type="nucleotide sequence ID" value="NZ_PYSV01000009.1"/>
</dbReference>
<dbReference type="EMBL" id="PYSV01000009">
    <property type="protein sequence ID" value="PTA67878.1"/>
    <property type="molecule type" value="Genomic_DNA"/>
</dbReference>
<sequence>MPPTVQPLTPAHFTQVRPMLLNMGFVDSEAALAARFPAFCAHPDWAVLGAFAGETLLGYAAAHDTGPDLRSGHAHRTAKLHDLYTAPGARRQGVGRRLMRGVEAWARGRGLRYLYWYANLREATPAYVGMGYVPSEEVQEGYRLFELDFGAENTRRPHPERGQ</sequence>